<dbReference type="InterPro" id="IPR014722">
    <property type="entry name" value="Rib_uL2_dom2"/>
</dbReference>
<gene>
    <name evidence="8" type="ORF">SCLCIDRAFT_16470</name>
</gene>
<evidence type="ECO:0000313" key="9">
    <source>
        <dbReference type="Proteomes" id="UP000053989"/>
    </source>
</evidence>
<dbReference type="InterPro" id="IPR032277">
    <property type="entry name" value="Ribosomal_eS4_C"/>
</dbReference>
<keyword evidence="4" id="KW-0689">Ribosomal protein</keyword>
<dbReference type="GO" id="GO:0006412">
    <property type="term" value="P:translation"/>
    <property type="evidence" value="ECO:0007669"/>
    <property type="project" value="InterPro"/>
</dbReference>
<evidence type="ECO:0000256" key="3">
    <source>
        <dbReference type="ARBA" id="ARBA00022884"/>
    </source>
</evidence>
<dbReference type="Pfam" id="PF00900">
    <property type="entry name" value="Ribosomal_S4e"/>
    <property type="match status" value="1"/>
</dbReference>
<dbReference type="AlphaFoldDB" id="A0A0C3DUP7"/>
<dbReference type="STRING" id="1036808.A0A0C3DUP7"/>
<comment type="similarity">
    <text evidence="1">Belongs to the eukaryotic ribosomal protein eS4 family.</text>
</comment>
<dbReference type="InterPro" id="IPR013845">
    <property type="entry name" value="Ribosomal_eS4_central_region"/>
</dbReference>
<evidence type="ECO:0000259" key="6">
    <source>
        <dbReference type="Pfam" id="PF00900"/>
    </source>
</evidence>
<dbReference type="Proteomes" id="UP000053989">
    <property type="component" value="Unassembled WGS sequence"/>
</dbReference>
<dbReference type="InParanoid" id="A0A0C3DUP7"/>
<dbReference type="GO" id="GO:0022627">
    <property type="term" value="C:cytosolic small ribosomal subunit"/>
    <property type="evidence" value="ECO:0007669"/>
    <property type="project" value="TreeGrafter"/>
</dbReference>
<dbReference type="GO" id="GO:0003735">
    <property type="term" value="F:structural constituent of ribosome"/>
    <property type="evidence" value="ECO:0007669"/>
    <property type="project" value="InterPro"/>
</dbReference>
<feature type="domain" description="Small ribosomal subunit protein eS4 C-terminal" evidence="7">
    <location>
        <begin position="87"/>
        <end position="128"/>
    </location>
</feature>
<dbReference type="OrthoDB" id="1109245at2759"/>
<name>A0A0C3DUP7_9AGAM</name>
<evidence type="ECO:0000313" key="8">
    <source>
        <dbReference type="EMBL" id="KIM59656.1"/>
    </source>
</evidence>
<keyword evidence="9" id="KW-1185">Reference proteome</keyword>
<evidence type="ECO:0000256" key="2">
    <source>
        <dbReference type="ARBA" id="ARBA00022730"/>
    </source>
</evidence>
<feature type="domain" description="Small ribosomal subunit protein eS4 central region" evidence="6">
    <location>
        <begin position="24"/>
        <end position="62"/>
    </location>
</feature>
<dbReference type="GO" id="GO:0019843">
    <property type="term" value="F:rRNA binding"/>
    <property type="evidence" value="ECO:0007669"/>
    <property type="project" value="UniProtKB-KW"/>
</dbReference>
<dbReference type="EMBL" id="KN822071">
    <property type="protein sequence ID" value="KIM59656.1"/>
    <property type="molecule type" value="Genomic_DNA"/>
</dbReference>
<evidence type="ECO:0000256" key="5">
    <source>
        <dbReference type="ARBA" id="ARBA00023274"/>
    </source>
</evidence>
<dbReference type="Pfam" id="PF16121">
    <property type="entry name" value="40S_S4_C"/>
    <property type="match status" value="1"/>
</dbReference>
<dbReference type="InterPro" id="IPR038237">
    <property type="entry name" value="Ribosomal_eS4_central_sf"/>
</dbReference>
<dbReference type="Gene3D" id="3.10.290.10">
    <property type="entry name" value="RNA-binding S4 domain"/>
    <property type="match status" value="1"/>
</dbReference>
<protein>
    <recommendedName>
        <fullName evidence="10">40S ribosomal protein S4 C-terminal domain-containing protein</fullName>
    </recommendedName>
</protein>
<dbReference type="HOGENOM" id="CLU_060400_2_0_1"/>
<dbReference type="PANTHER" id="PTHR11581:SF0">
    <property type="entry name" value="SMALL RIBOSOMAL SUBUNIT PROTEIN ES4"/>
    <property type="match status" value="1"/>
</dbReference>
<evidence type="ECO:0000256" key="4">
    <source>
        <dbReference type="ARBA" id="ARBA00022980"/>
    </source>
</evidence>
<reference evidence="8 9" key="1">
    <citation type="submission" date="2014-04" db="EMBL/GenBank/DDBJ databases">
        <authorList>
            <consortium name="DOE Joint Genome Institute"/>
            <person name="Kuo A."/>
            <person name="Kohler A."/>
            <person name="Nagy L.G."/>
            <person name="Floudas D."/>
            <person name="Copeland A."/>
            <person name="Barry K.W."/>
            <person name="Cichocki N."/>
            <person name="Veneault-Fourrey C."/>
            <person name="LaButti K."/>
            <person name="Lindquist E.A."/>
            <person name="Lipzen A."/>
            <person name="Lundell T."/>
            <person name="Morin E."/>
            <person name="Murat C."/>
            <person name="Sun H."/>
            <person name="Tunlid A."/>
            <person name="Henrissat B."/>
            <person name="Grigoriev I.V."/>
            <person name="Hibbett D.S."/>
            <person name="Martin F."/>
            <person name="Nordberg H.P."/>
            <person name="Cantor M.N."/>
            <person name="Hua S.X."/>
        </authorList>
    </citation>
    <scope>NUCLEOTIDE SEQUENCE [LARGE SCALE GENOMIC DNA]</scope>
    <source>
        <strain evidence="8 9">Foug A</strain>
    </source>
</reference>
<evidence type="ECO:0000259" key="7">
    <source>
        <dbReference type="Pfam" id="PF16121"/>
    </source>
</evidence>
<dbReference type="Gene3D" id="2.30.30.30">
    <property type="match status" value="1"/>
</dbReference>
<reference evidence="9" key="2">
    <citation type="submission" date="2015-01" db="EMBL/GenBank/DDBJ databases">
        <title>Evolutionary Origins and Diversification of the Mycorrhizal Mutualists.</title>
        <authorList>
            <consortium name="DOE Joint Genome Institute"/>
            <consortium name="Mycorrhizal Genomics Consortium"/>
            <person name="Kohler A."/>
            <person name="Kuo A."/>
            <person name="Nagy L.G."/>
            <person name="Floudas D."/>
            <person name="Copeland A."/>
            <person name="Barry K.W."/>
            <person name="Cichocki N."/>
            <person name="Veneault-Fourrey C."/>
            <person name="LaButti K."/>
            <person name="Lindquist E.A."/>
            <person name="Lipzen A."/>
            <person name="Lundell T."/>
            <person name="Morin E."/>
            <person name="Murat C."/>
            <person name="Riley R."/>
            <person name="Ohm R."/>
            <person name="Sun H."/>
            <person name="Tunlid A."/>
            <person name="Henrissat B."/>
            <person name="Grigoriev I.V."/>
            <person name="Hibbett D.S."/>
            <person name="Martin F."/>
        </authorList>
    </citation>
    <scope>NUCLEOTIDE SEQUENCE [LARGE SCALE GENOMIC DNA]</scope>
    <source>
        <strain evidence="9">Foug A</strain>
    </source>
</reference>
<dbReference type="Gene3D" id="2.40.50.740">
    <property type="match status" value="1"/>
</dbReference>
<keyword evidence="5" id="KW-0687">Ribonucleoprotein</keyword>
<keyword evidence="3" id="KW-0694">RNA-binding</keyword>
<proteinExistence type="inferred from homology"/>
<evidence type="ECO:0008006" key="10">
    <source>
        <dbReference type="Google" id="ProtNLM"/>
    </source>
</evidence>
<keyword evidence="2" id="KW-0699">rRNA-binding</keyword>
<organism evidence="8 9">
    <name type="scientific">Scleroderma citrinum Foug A</name>
    <dbReference type="NCBI Taxonomy" id="1036808"/>
    <lineage>
        <taxon>Eukaryota</taxon>
        <taxon>Fungi</taxon>
        <taxon>Dikarya</taxon>
        <taxon>Basidiomycota</taxon>
        <taxon>Agaricomycotina</taxon>
        <taxon>Agaricomycetes</taxon>
        <taxon>Agaricomycetidae</taxon>
        <taxon>Boletales</taxon>
        <taxon>Sclerodermatineae</taxon>
        <taxon>Sclerodermataceae</taxon>
        <taxon>Scleroderma</taxon>
    </lineage>
</organism>
<dbReference type="InterPro" id="IPR036986">
    <property type="entry name" value="S4_RNA-bd_sf"/>
</dbReference>
<dbReference type="FunFam" id="2.40.50.740:FF:000001">
    <property type="entry name" value="40S ribosomal protein S4"/>
    <property type="match status" value="1"/>
</dbReference>
<evidence type="ECO:0000256" key="1">
    <source>
        <dbReference type="ARBA" id="ARBA00007500"/>
    </source>
</evidence>
<accession>A0A0C3DUP7</accession>
<dbReference type="InterPro" id="IPR000876">
    <property type="entry name" value="Ribosomal_eS4"/>
</dbReference>
<dbReference type="PANTHER" id="PTHR11581">
    <property type="entry name" value="30S/40S RIBOSOMAL PROTEIN S4"/>
    <property type="match status" value="1"/>
</dbReference>
<sequence length="132" mass="14763">MQRLIKVDGKVRTDTTYPAGFMVALGAKGVPHIVTHDGRTIRYPNPAIRVNDTVKFDLEQGNMSHAGIITHRENHIGGFDIVPFNCTFATRITNIFVIGDGNKPWISLPRGKGIKLTISEERDYCRKQTAEQ</sequence>